<dbReference type="eggNOG" id="KOG2881">
    <property type="taxonomic scope" value="Eukaryota"/>
</dbReference>
<dbReference type="VEuPathDB" id="FungiDB:LEMA_P061530.1"/>
<feature type="compositionally biased region" description="Polar residues" evidence="1">
    <location>
        <begin position="206"/>
        <end position="216"/>
    </location>
</feature>
<dbReference type="AlphaFoldDB" id="E4ZHX6"/>
<feature type="compositionally biased region" description="Basic and acidic residues" evidence="1">
    <location>
        <begin position="147"/>
        <end position="171"/>
    </location>
</feature>
<keyword evidence="4" id="KW-1185">Reference proteome</keyword>
<sequence length="216" mass="22557">MRIRPSRARALLVLLPALHVVVASSIGIDTHDAPAAHAVAPAYTKLASLPESSPLSSTPASKGTKDAPVDGMDGKPHAGPYVDKKPTPQEKQSNVVEDLGKKPTGQSTGSILVGADDEVLDGDKSVMQDPSRKLATGSKGTEGGVSAKDKERLAHEEKTGEKKENVPESPKEAPPQPHDQKQLMSATTDTETSSRVLGAGGLEVPTETNQSPRHAS</sequence>
<feature type="chain" id="PRO_5003191880" evidence="2">
    <location>
        <begin position="24"/>
        <end position="216"/>
    </location>
</feature>
<gene>
    <name evidence="3" type="ORF">LEMA_P061530.1</name>
</gene>
<dbReference type="Proteomes" id="UP000002668">
    <property type="component" value="Genome"/>
</dbReference>
<feature type="signal peptide" evidence="2">
    <location>
        <begin position="1"/>
        <end position="23"/>
    </location>
</feature>
<reference evidence="4" key="1">
    <citation type="journal article" date="2011" name="Nat. Commun.">
        <title>Effector diversification within compartments of the Leptosphaeria maculans genome affected by Repeat-Induced Point mutations.</title>
        <authorList>
            <person name="Rouxel T."/>
            <person name="Grandaubert J."/>
            <person name="Hane J.K."/>
            <person name="Hoede C."/>
            <person name="van de Wouw A.P."/>
            <person name="Couloux A."/>
            <person name="Dominguez V."/>
            <person name="Anthouard V."/>
            <person name="Bally P."/>
            <person name="Bourras S."/>
            <person name="Cozijnsen A.J."/>
            <person name="Ciuffetti L.M."/>
            <person name="Degrave A."/>
            <person name="Dilmaghani A."/>
            <person name="Duret L."/>
            <person name="Fudal I."/>
            <person name="Goodwin S.B."/>
            <person name="Gout L."/>
            <person name="Glaser N."/>
            <person name="Linglin J."/>
            <person name="Kema G.H.J."/>
            <person name="Lapalu N."/>
            <person name="Lawrence C.B."/>
            <person name="May K."/>
            <person name="Meyer M."/>
            <person name="Ollivier B."/>
            <person name="Poulain J."/>
            <person name="Schoch C.L."/>
            <person name="Simon A."/>
            <person name="Spatafora J.W."/>
            <person name="Stachowiak A."/>
            <person name="Turgeon B.G."/>
            <person name="Tyler B.M."/>
            <person name="Vincent D."/>
            <person name="Weissenbach J."/>
            <person name="Amselem J."/>
            <person name="Quesneville H."/>
            <person name="Oliver R.P."/>
            <person name="Wincker P."/>
            <person name="Balesdent M.-H."/>
            <person name="Howlett B.J."/>
        </authorList>
    </citation>
    <scope>NUCLEOTIDE SEQUENCE [LARGE SCALE GENOMIC DNA]</scope>
    <source>
        <strain evidence="4">JN3 / isolate v23.1.3 / race Av1-4-5-6-7-8</strain>
    </source>
</reference>
<organism evidence="4">
    <name type="scientific">Leptosphaeria maculans (strain JN3 / isolate v23.1.3 / race Av1-4-5-6-7-8)</name>
    <name type="common">Blackleg fungus</name>
    <name type="synonym">Phoma lingam</name>
    <dbReference type="NCBI Taxonomy" id="985895"/>
    <lineage>
        <taxon>Eukaryota</taxon>
        <taxon>Fungi</taxon>
        <taxon>Dikarya</taxon>
        <taxon>Ascomycota</taxon>
        <taxon>Pezizomycotina</taxon>
        <taxon>Dothideomycetes</taxon>
        <taxon>Pleosporomycetidae</taxon>
        <taxon>Pleosporales</taxon>
        <taxon>Pleosporineae</taxon>
        <taxon>Leptosphaeriaceae</taxon>
        <taxon>Plenodomus</taxon>
        <taxon>Plenodomus lingam/Leptosphaeria maculans species complex</taxon>
    </lineage>
</organism>
<feature type="region of interest" description="Disordered" evidence="1">
    <location>
        <begin position="49"/>
        <end position="216"/>
    </location>
</feature>
<keyword evidence="2" id="KW-0732">Signal</keyword>
<name>E4ZHX6_LEPMJ</name>
<dbReference type="InParanoid" id="E4ZHX6"/>
<dbReference type="STRING" id="985895.E4ZHX6"/>
<dbReference type="OrthoDB" id="442680at2759"/>
<evidence type="ECO:0000256" key="1">
    <source>
        <dbReference type="SAM" id="MobiDB-lite"/>
    </source>
</evidence>
<protein>
    <submittedName>
        <fullName evidence="3">Predicted protein</fullName>
    </submittedName>
</protein>
<evidence type="ECO:0000313" key="3">
    <source>
        <dbReference type="EMBL" id="CBX91119.1"/>
    </source>
</evidence>
<feature type="compositionally biased region" description="Basic and acidic residues" evidence="1">
    <location>
        <begin position="121"/>
        <end position="132"/>
    </location>
</feature>
<feature type="compositionally biased region" description="Basic and acidic residues" evidence="1">
    <location>
        <begin position="63"/>
        <end position="88"/>
    </location>
</feature>
<feature type="compositionally biased region" description="Polar residues" evidence="1">
    <location>
        <begin position="182"/>
        <end position="195"/>
    </location>
</feature>
<dbReference type="EMBL" id="FP929065">
    <property type="protein sequence ID" value="CBX91119.1"/>
    <property type="molecule type" value="Genomic_DNA"/>
</dbReference>
<evidence type="ECO:0000256" key="2">
    <source>
        <dbReference type="SAM" id="SignalP"/>
    </source>
</evidence>
<accession>E4ZHX6</accession>
<dbReference type="HOGENOM" id="CLU_1277818_0_0_1"/>
<evidence type="ECO:0000313" key="4">
    <source>
        <dbReference type="Proteomes" id="UP000002668"/>
    </source>
</evidence>
<proteinExistence type="predicted"/>
<feature type="compositionally biased region" description="Low complexity" evidence="1">
    <location>
        <begin position="49"/>
        <end position="61"/>
    </location>
</feature>